<feature type="compositionally biased region" description="Polar residues" evidence="1">
    <location>
        <begin position="254"/>
        <end position="264"/>
    </location>
</feature>
<accession>U1N9S5</accession>
<dbReference type="AlphaFoldDB" id="U1N9S5"/>
<evidence type="ECO:0000313" key="3">
    <source>
        <dbReference type="Proteomes" id="UP000030649"/>
    </source>
</evidence>
<dbReference type="EMBL" id="KE356560">
    <property type="protein sequence ID" value="ERG93318.1"/>
    <property type="molecule type" value="Genomic_DNA"/>
</dbReference>
<protein>
    <submittedName>
        <fullName evidence="2">Uncharacterized protein</fullName>
    </submittedName>
</protein>
<evidence type="ECO:0000256" key="1">
    <source>
        <dbReference type="SAM" id="MobiDB-lite"/>
    </source>
</evidence>
<feature type="compositionally biased region" description="Polar residues" evidence="1">
    <location>
        <begin position="180"/>
        <end position="198"/>
    </location>
</feature>
<feature type="compositionally biased region" description="Basic and acidic residues" evidence="1">
    <location>
        <begin position="82"/>
        <end position="92"/>
    </location>
</feature>
<organism evidence="2 3">
    <name type="scientific">Haloquadratum walsbyi J07HQW1</name>
    <dbReference type="NCBI Taxonomy" id="1238424"/>
    <lineage>
        <taxon>Archaea</taxon>
        <taxon>Methanobacteriati</taxon>
        <taxon>Methanobacteriota</taxon>
        <taxon>Stenosarchaea group</taxon>
        <taxon>Halobacteria</taxon>
        <taxon>Halobacteriales</taxon>
        <taxon>Haloferacaceae</taxon>
        <taxon>Haloquadratum</taxon>
    </lineage>
</organism>
<feature type="compositionally biased region" description="Polar residues" evidence="1">
    <location>
        <begin position="52"/>
        <end position="75"/>
    </location>
</feature>
<gene>
    <name evidence="2" type="ORF">J07HQW1_03379</name>
</gene>
<evidence type="ECO:0000313" key="2">
    <source>
        <dbReference type="EMBL" id="ERG93318.1"/>
    </source>
</evidence>
<proteinExistence type="predicted"/>
<reference evidence="2 3" key="1">
    <citation type="journal article" date="2013" name="PLoS ONE">
        <title>Assembly-driven community genomics of a hypersaline microbial ecosystem.</title>
        <authorList>
            <person name="Podell S."/>
            <person name="Ugalde J.A."/>
            <person name="Narasingarao P."/>
            <person name="Banfield J.F."/>
            <person name="Heidelberg K.B."/>
            <person name="Allen E.E."/>
        </authorList>
    </citation>
    <scope>NUCLEOTIDE SEQUENCE [LARGE SCALE GENOMIC DNA]</scope>
    <source>
        <strain evidence="3">J07HQW1</strain>
    </source>
</reference>
<feature type="compositionally biased region" description="Basic and acidic residues" evidence="1">
    <location>
        <begin position="270"/>
        <end position="279"/>
    </location>
</feature>
<dbReference type="STRING" id="1238424.J07HQW1_03379"/>
<dbReference type="Pfam" id="PF23373">
    <property type="entry name" value="DUF7093"/>
    <property type="match status" value="1"/>
</dbReference>
<dbReference type="InterPro" id="IPR055519">
    <property type="entry name" value="DUF7093"/>
</dbReference>
<sequence>MGLTCRFLGHTFGDSEIEHTREERGNEVVATVKKTRTCKRCNIEQVISQNKEVTSVRPTETPETNLSDNTETDASSDGWESAPDHEHVRADDSVETTQDDSPVNDAVILNNESTEQDEAQWPTDIETPPHDAGKPTAGEQTGESVQKKHDDTGAEILDSDTDTNTDPHSETTEETSATSNVEMGQETTANNNHKTSPTRTRKEWPPSGRDTVNGESLASATSWPDTSDEDEGYTARPDTDSVSIEFGGEGLTPQVENRQMNDETAVSVDESLHARENTREQTQNETKKQPFVRASEANKPESTVPDSHVELYCPHCEHSHPADISSMRAGDICPECQNGYIDERKR</sequence>
<name>U1N9S5_9EURY</name>
<feature type="compositionally biased region" description="Polar residues" evidence="1">
    <location>
        <begin position="213"/>
        <end position="225"/>
    </location>
</feature>
<feature type="region of interest" description="Disordered" evidence="1">
    <location>
        <begin position="52"/>
        <end position="307"/>
    </location>
</feature>
<dbReference type="Proteomes" id="UP000030649">
    <property type="component" value="Unassembled WGS sequence"/>
</dbReference>
<dbReference type="HOGENOM" id="CLU_057816_0_0_2"/>